<dbReference type="Proteomes" id="UP001358586">
    <property type="component" value="Chromosome 13"/>
</dbReference>
<dbReference type="EMBL" id="JARKNE010000013">
    <property type="protein sequence ID" value="KAK5770790.1"/>
    <property type="molecule type" value="Genomic_DNA"/>
</dbReference>
<organism evidence="1 2">
    <name type="scientific">Gossypium arboreum</name>
    <name type="common">Tree cotton</name>
    <name type="synonym">Gossypium nanking</name>
    <dbReference type="NCBI Taxonomy" id="29729"/>
    <lineage>
        <taxon>Eukaryota</taxon>
        <taxon>Viridiplantae</taxon>
        <taxon>Streptophyta</taxon>
        <taxon>Embryophyta</taxon>
        <taxon>Tracheophyta</taxon>
        <taxon>Spermatophyta</taxon>
        <taxon>Magnoliopsida</taxon>
        <taxon>eudicotyledons</taxon>
        <taxon>Gunneridae</taxon>
        <taxon>Pentapetalae</taxon>
        <taxon>rosids</taxon>
        <taxon>malvids</taxon>
        <taxon>Malvales</taxon>
        <taxon>Malvaceae</taxon>
        <taxon>Malvoideae</taxon>
        <taxon>Gossypium</taxon>
    </lineage>
</organism>
<name>A0ABR0MCF3_GOSAR</name>
<gene>
    <name evidence="1" type="ORF">PVK06_046944</name>
</gene>
<keyword evidence="2" id="KW-1185">Reference proteome</keyword>
<proteinExistence type="predicted"/>
<sequence>MTPTPLLNIFIENNLNGNKYKEWKRNLITVMSCEKLKTVIDTKCPPTTQADVGKSWEESDEISRCYMLASMTNTLYENLESCETTKTILEKLKNMLGGKATLA</sequence>
<comment type="caution">
    <text evidence="1">The sequence shown here is derived from an EMBL/GenBank/DDBJ whole genome shotgun (WGS) entry which is preliminary data.</text>
</comment>
<reference evidence="1 2" key="1">
    <citation type="submission" date="2023-03" db="EMBL/GenBank/DDBJ databases">
        <title>WGS of Gossypium arboreum.</title>
        <authorList>
            <person name="Yu D."/>
        </authorList>
    </citation>
    <scope>NUCLEOTIDE SEQUENCE [LARGE SCALE GENOMIC DNA]</scope>
    <source>
        <tissue evidence="1">Leaf</tissue>
    </source>
</reference>
<evidence type="ECO:0000313" key="1">
    <source>
        <dbReference type="EMBL" id="KAK5770790.1"/>
    </source>
</evidence>
<accession>A0ABR0MCF3</accession>
<evidence type="ECO:0000313" key="2">
    <source>
        <dbReference type="Proteomes" id="UP001358586"/>
    </source>
</evidence>
<protein>
    <submittedName>
        <fullName evidence="1">Uncharacterized protein</fullName>
    </submittedName>
</protein>